<comment type="caution">
    <text evidence="2">The sequence shown here is derived from an EMBL/GenBank/DDBJ whole genome shotgun (WGS) entry which is preliminary data.</text>
</comment>
<dbReference type="CDD" id="cd00303">
    <property type="entry name" value="retropepsin_like"/>
    <property type="match status" value="1"/>
</dbReference>
<protein>
    <submittedName>
        <fullName evidence="2">Mitochondrial proton/calcium exchanger protein-like protein isoform X1</fullName>
    </submittedName>
</protein>
<dbReference type="PANTHER" id="PTHR33067">
    <property type="entry name" value="RNA-DIRECTED DNA POLYMERASE-RELATED"/>
    <property type="match status" value="1"/>
</dbReference>
<evidence type="ECO:0000313" key="3">
    <source>
        <dbReference type="Proteomes" id="UP001151760"/>
    </source>
</evidence>
<evidence type="ECO:0000259" key="1">
    <source>
        <dbReference type="Pfam" id="PF03732"/>
    </source>
</evidence>
<gene>
    <name evidence="2" type="ORF">Tco_0989891</name>
</gene>
<dbReference type="PANTHER" id="PTHR33067:SF31">
    <property type="entry name" value="RNA-DIRECTED DNA POLYMERASE"/>
    <property type="match status" value="1"/>
</dbReference>
<sequence length="711" mass="81179">MTKNSTKELLTPFKDPEREFRSSRKHFKTLSLDESRSPDFDLCFDQEEYSEEEVAETMAETMEQYMSKTRADYGSGVARPKIEDKDNFELKGQFLKELRANTFSGSDHEDAKRKAFPMSLTGAASCWLRNKPSGSITTWKDLKIKFLRKYCPPARTAKKMEEINNFQTRSTKTSNGLVAIQAQLNNLGREIKKVNEKVYTAQVGCEQCKGPHYTKDCPLKEEGKTLEEAYYTQFGAPFQGWGYRATAPGFYQRKNANPSYQERRQSMEETLSKFMGESAKRHEEKSNLIKEIRASTDAAIRNQGASIKTLEIQIGQMSKVLQERGFGSLPSFTETNPRDHVKSISTTIEVDASSIRRIGSHQYTVSTEQNSTLMYETRQTTIPFPNRLNDCYCKEKKGSYGLQFSEAYSYGALHIDKSIPRKEKDPGSFTLPCYINNVCFNNALADLGASVSVMPLSTYLNLGLGELAHTKLTFELADRTMKYPKGIAENVLVGFGKFVFPIDFIILDIPEGIKVPLILGRPFLSTAHAKIDVFKRKITLRVGEEKFVFKSVKPASSLIKRVYMLSLRERMELDLEARLMRETLVVNRSLDPLFGDNIELNDLNAPIELRREQIAYLMPTIEEGEVVEEFRARNDARMVSKIFGYPSDCDHDKKIRIDCSHNLKFSCMIVLEDMDTYRDEEWAMLFLDLAEKKSTMLVKYLHSGNLEVLES</sequence>
<organism evidence="2 3">
    <name type="scientific">Tanacetum coccineum</name>
    <dbReference type="NCBI Taxonomy" id="301880"/>
    <lineage>
        <taxon>Eukaryota</taxon>
        <taxon>Viridiplantae</taxon>
        <taxon>Streptophyta</taxon>
        <taxon>Embryophyta</taxon>
        <taxon>Tracheophyta</taxon>
        <taxon>Spermatophyta</taxon>
        <taxon>Magnoliopsida</taxon>
        <taxon>eudicotyledons</taxon>
        <taxon>Gunneridae</taxon>
        <taxon>Pentapetalae</taxon>
        <taxon>asterids</taxon>
        <taxon>campanulids</taxon>
        <taxon>Asterales</taxon>
        <taxon>Asteraceae</taxon>
        <taxon>Asteroideae</taxon>
        <taxon>Anthemideae</taxon>
        <taxon>Anthemidinae</taxon>
        <taxon>Tanacetum</taxon>
    </lineage>
</organism>
<dbReference type="InterPro" id="IPR005162">
    <property type="entry name" value="Retrotrans_gag_dom"/>
</dbReference>
<keyword evidence="3" id="KW-1185">Reference proteome</keyword>
<reference evidence="2" key="1">
    <citation type="journal article" date="2022" name="Int. J. Mol. Sci.">
        <title>Draft Genome of Tanacetum Coccineum: Genomic Comparison of Closely Related Tanacetum-Family Plants.</title>
        <authorList>
            <person name="Yamashiro T."/>
            <person name="Shiraishi A."/>
            <person name="Nakayama K."/>
            <person name="Satake H."/>
        </authorList>
    </citation>
    <scope>NUCLEOTIDE SEQUENCE</scope>
</reference>
<dbReference type="Proteomes" id="UP001151760">
    <property type="component" value="Unassembled WGS sequence"/>
</dbReference>
<dbReference type="Gene3D" id="2.40.70.10">
    <property type="entry name" value="Acid Proteases"/>
    <property type="match status" value="1"/>
</dbReference>
<evidence type="ECO:0000313" key="2">
    <source>
        <dbReference type="EMBL" id="GJT54837.1"/>
    </source>
</evidence>
<dbReference type="Pfam" id="PF03732">
    <property type="entry name" value="Retrotrans_gag"/>
    <property type="match status" value="1"/>
</dbReference>
<feature type="domain" description="Retrotransposon gag" evidence="1">
    <location>
        <begin position="115"/>
        <end position="172"/>
    </location>
</feature>
<name>A0ABQ5EWI1_9ASTR</name>
<accession>A0ABQ5EWI1</accession>
<dbReference type="InterPro" id="IPR021109">
    <property type="entry name" value="Peptidase_aspartic_dom_sf"/>
</dbReference>
<dbReference type="EMBL" id="BQNB010016707">
    <property type="protein sequence ID" value="GJT54837.1"/>
    <property type="molecule type" value="Genomic_DNA"/>
</dbReference>
<reference evidence="2" key="2">
    <citation type="submission" date="2022-01" db="EMBL/GenBank/DDBJ databases">
        <authorList>
            <person name="Yamashiro T."/>
            <person name="Shiraishi A."/>
            <person name="Satake H."/>
            <person name="Nakayama K."/>
        </authorList>
    </citation>
    <scope>NUCLEOTIDE SEQUENCE</scope>
</reference>
<proteinExistence type="predicted"/>